<evidence type="ECO:0000313" key="4">
    <source>
        <dbReference type="Proteomes" id="UP001473302"/>
    </source>
</evidence>
<sequence>MYQKRRLRQLIEEDEGDAWEREAFSSNSSSGGSKRPPPNLFTKHVETLDEQYNVLRDTTTNLEEQIKALKSTLLDLESEEDNLILEQQQLKQEFIQTMESKVSIIKVTEDKETIVDYVKKDEVLCNNIQSQLDHWKQLFESRLHQEASAGKKIKKLVHEYRYTEFDVIDLTAQIEGYQARIRSLNHETLRLNVLPQILPILK</sequence>
<name>A0ABP9ZED3_9FUNG</name>
<evidence type="ECO:0000256" key="1">
    <source>
        <dbReference type="SAM" id="Coils"/>
    </source>
</evidence>
<feature type="coiled-coil region" evidence="1">
    <location>
        <begin position="45"/>
        <end position="93"/>
    </location>
</feature>
<comment type="caution">
    <text evidence="3">The sequence shown here is derived from an EMBL/GenBank/DDBJ whole genome shotgun (WGS) entry which is preliminary data.</text>
</comment>
<proteinExistence type="predicted"/>
<dbReference type="EMBL" id="BAABUK010000043">
    <property type="protein sequence ID" value="GAA5817493.1"/>
    <property type="molecule type" value="Genomic_DNA"/>
</dbReference>
<reference evidence="3 4" key="1">
    <citation type="submission" date="2024-04" db="EMBL/GenBank/DDBJ databases">
        <title>genome sequences of Mucor flavus KT1a and Helicostylum pulchrum KT1b strains isolated from the surface of a dry-aged beef.</title>
        <authorList>
            <person name="Toyotome T."/>
            <person name="Hosono M."/>
            <person name="Torimaru M."/>
            <person name="Fukuda K."/>
            <person name="Mikami N."/>
        </authorList>
    </citation>
    <scope>NUCLEOTIDE SEQUENCE [LARGE SCALE GENOMIC DNA]</scope>
    <source>
        <strain evidence="3 4">KT1a</strain>
    </source>
</reference>
<evidence type="ECO:0000256" key="2">
    <source>
        <dbReference type="SAM" id="MobiDB-lite"/>
    </source>
</evidence>
<accession>A0ABP9ZED3</accession>
<feature type="region of interest" description="Disordered" evidence="2">
    <location>
        <begin position="18"/>
        <end position="40"/>
    </location>
</feature>
<protein>
    <submittedName>
        <fullName evidence="3">Uncharacterized protein</fullName>
    </submittedName>
</protein>
<organism evidence="3 4">
    <name type="scientific">Mucor flavus</name>
    <dbReference type="NCBI Taxonomy" id="439312"/>
    <lineage>
        <taxon>Eukaryota</taxon>
        <taxon>Fungi</taxon>
        <taxon>Fungi incertae sedis</taxon>
        <taxon>Mucoromycota</taxon>
        <taxon>Mucoromycotina</taxon>
        <taxon>Mucoromycetes</taxon>
        <taxon>Mucorales</taxon>
        <taxon>Mucorineae</taxon>
        <taxon>Mucoraceae</taxon>
        <taxon>Mucor</taxon>
    </lineage>
</organism>
<keyword evidence="1" id="KW-0175">Coiled coil</keyword>
<gene>
    <name evidence="3" type="ORF">MFLAVUS_011041</name>
</gene>
<evidence type="ECO:0000313" key="3">
    <source>
        <dbReference type="EMBL" id="GAA5817493.1"/>
    </source>
</evidence>
<dbReference type="Proteomes" id="UP001473302">
    <property type="component" value="Unassembled WGS sequence"/>
</dbReference>
<keyword evidence="4" id="KW-1185">Reference proteome</keyword>